<protein>
    <recommendedName>
        <fullName evidence="2">N-acetylmuramoyl-L-alanine amidase</fullName>
        <ecNumber evidence="2">3.5.1.28</ecNumber>
    </recommendedName>
</protein>
<proteinExistence type="predicted"/>
<dbReference type="RefSeq" id="WP_200337345.1">
    <property type="nucleotide sequence ID" value="NZ_CP066786.1"/>
</dbReference>
<evidence type="ECO:0000256" key="4">
    <source>
        <dbReference type="SAM" id="Coils"/>
    </source>
</evidence>
<evidence type="ECO:0000256" key="2">
    <source>
        <dbReference type="ARBA" id="ARBA00011901"/>
    </source>
</evidence>
<dbReference type="Pfam" id="PF01520">
    <property type="entry name" value="Amidase_3"/>
    <property type="match status" value="1"/>
</dbReference>
<dbReference type="SUPFAM" id="SSF53187">
    <property type="entry name" value="Zn-dependent exopeptidases"/>
    <property type="match status" value="1"/>
</dbReference>
<dbReference type="GO" id="GO:0009253">
    <property type="term" value="P:peptidoglycan catabolic process"/>
    <property type="evidence" value="ECO:0007669"/>
    <property type="project" value="InterPro"/>
</dbReference>
<dbReference type="Gene3D" id="3.40.630.40">
    <property type="entry name" value="Zn-dependent exopeptidases"/>
    <property type="match status" value="1"/>
</dbReference>
<dbReference type="Proteomes" id="UP000596083">
    <property type="component" value="Chromosome"/>
</dbReference>
<reference evidence="6 7" key="1">
    <citation type="submission" date="2020-12" db="EMBL/GenBank/DDBJ databases">
        <authorList>
            <person name="Zheng R.K."/>
            <person name="Sun C.M."/>
        </authorList>
    </citation>
    <scope>NUCLEOTIDE SEQUENCE [LARGE SCALE GENOMIC DNA]</scope>
    <source>
        <strain evidence="6 7">ZRK001</strain>
    </source>
</reference>
<evidence type="ECO:0000313" key="6">
    <source>
        <dbReference type="EMBL" id="QQM31836.1"/>
    </source>
</evidence>
<dbReference type="GO" id="GO:0030288">
    <property type="term" value="C:outer membrane-bounded periplasmic space"/>
    <property type="evidence" value="ECO:0007669"/>
    <property type="project" value="TreeGrafter"/>
</dbReference>
<dbReference type="Pfam" id="PF11741">
    <property type="entry name" value="AMIN"/>
    <property type="match status" value="1"/>
</dbReference>
<dbReference type="GO" id="GO:0008745">
    <property type="term" value="F:N-acetylmuramoyl-L-alanine amidase activity"/>
    <property type="evidence" value="ECO:0007669"/>
    <property type="project" value="UniProtKB-EC"/>
</dbReference>
<dbReference type="PANTHER" id="PTHR30404">
    <property type="entry name" value="N-ACETYLMURAMOYL-L-ALANINE AMIDASE"/>
    <property type="match status" value="1"/>
</dbReference>
<dbReference type="InterPro" id="IPR050695">
    <property type="entry name" value="N-acetylmuramoyl_amidase_3"/>
</dbReference>
<evidence type="ECO:0000313" key="7">
    <source>
        <dbReference type="Proteomes" id="UP000596083"/>
    </source>
</evidence>
<accession>A0A7T7KMI1</accession>
<organism evidence="6 7">
    <name type="scientific">Martelella lutilitoris</name>
    <dbReference type="NCBI Taxonomy" id="2583532"/>
    <lineage>
        <taxon>Bacteria</taxon>
        <taxon>Pseudomonadati</taxon>
        <taxon>Pseudomonadota</taxon>
        <taxon>Alphaproteobacteria</taxon>
        <taxon>Hyphomicrobiales</taxon>
        <taxon>Aurantimonadaceae</taxon>
        <taxon>Martelella</taxon>
    </lineage>
</organism>
<name>A0A7T7KMI1_9HYPH</name>
<gene>
    <name evidence="6" type="ORF">JET14_06640</name>
</gene>
<dbReference type="SMART" id="SM00646">
    <property type="entry name" value="Ami_3"/>
    <property type="match status" value="1"/>
</dbReference>
<dbReference type="AlphaFoldDB" id="A0A7T7KMI1"/>
<dbReference type="InterPro" id="IPR021731">
    <property type="entry name" value="AMIN_dom"/>
</dbReference>
<feature type="domain" description="MurNAc-LAA" evidence="5">
    <location>
        <begin position="254"/>
        <end position="408"/>
    </location>
</feature>
<keyword evidence="4" id="KW-0175">Coiled coil</keyword>
<evidence type="ECO:0000256" key="3">
    <source>
        <dbReference type="ARBA" id="ARBA00022801"/>
    </source>
</evidence>
<evidence type="ECO:0000259" key="5">
    <source>
        <dbReference type="SMART" id="SM00646"/>
    </source>
</evidence>
<dbReference type="KEGG" id="mlut:JET14_06640"/>
<evidence type="ECO:0000256" key="1">
    <source>
        <dbReference type="ARBA" id="ARBA00001561"/>
    </source>
</evidence>
<dbReference type="EC" id="3.5.1.28" evidence="2"/>
<dbReference type="InterPro" id="IPR002508">
    <property type="entry name" value="MurNAc-LAA_cat"/>
</dbReference>
<comment type="catalytic activity">
    <reaction evidence="1">
        <text>Hydrolyzes the link between N-acetylmuramoyl residues and L-amino acid residues in certain cell-wall glycopeptides.</text>
        <dbReference type="EC" id="3.5.1.28"/>
    </reaction>
</comment>
<sequence>MTGRNVAGGKGLFEYAFAARLLAFTALLVLLATAVAPAARASAQDADAEAPLIAYNALLVGDDARARLVVDFDRSPEFSYHYLKDPARLVITLPSTAFGFAADAVEPRGLVSDVRYGATGPGQSRIVLSAREPIQMTLGEVRQEEGGSARLVIDLAIADAARFAALLERRQSEAGDAFTDSLATPVDDDTYVVAVDAGHGGIDTGAIGEDTKTLEKTITLDFARAFARRLAQEPGYEPFLTRDSDVYLSLSRRVELARQHGADLFISFHADSLDQPEISGATVYTLSDRASDRLAAALARRENLSNEIMGIETDNEPEEVTDILLDLTRRETQSFSISLADRVVASFSGQIGLINNPHRFAGFMVLRAPDIPSILLEIGFLSNAEDERRMLDPEWRDRLVDRLVEAVKRYRHPLVSGGG</sequence>
<dbReference type="CDD" id="cd02696">
    <property type="entry name" value="MurNAc-LAA"/>
    <property type="match status" value="1"/>
</dbReference>
<dbReference type="PANTHER" id="PTHR30404:SF0">
    <property type="entry name" value="N-ACETYLMURAMOYL-L-ALANINE AMIDASE AMIC"/>
    <property type="match status" value="1"/>
</dbReference>
<dbReference type="Gene3D" id="2.60.40.3500">
    <property type="match status" value="1"/>
</dbReference>
<keyword evidence="3" id="KW-0378">Hydrolase</keyword>
<feature type="coiled-coil region" evidence="4">
    <location>
        <begin position="287"/>
        <end position="314"/>
    </location>
</feature>
<dbReference type="EMBL" id="CP066786">
    <property type="protein sequence ID" value="QQM31836.1"/>
    <property type="molecule type" value="Genomic_DNA"/>
</dbReference>